<evidence type="ECO:0000313" key="15">
    <source>
        <dbReference type="Proteomes" id="UP000220158"/>
    </source>
</evidence>
<organism evidence="14 15">
    <name type="scientific">Plasmodium relictum</name>
    <dbReference type="NCBI Taxonomy" id="85471"/>
    <lineage>
        <taxon>Eukaryota</taxon>
        <taxon>Sar</taxon>
        <taxon>Alveolata</taxon>
        <taxon>Apicomplexa</taxon>
        <taxon>Aconoidasida</taxon>
        <taxon>Haemosporida</taxon>
        <taxon>Plasmodiidae</taxon>
        <taxon>Plasmodium</taxon>
        <taxon>Plasmodium (Haemamoeba)</taxon>
    </lineage>
</organism>
<evidence type="ECO:0000256" key="3">
    <source>
        <dbReference type="ARBA" id="ARBA00022538"/>
    </source>
</evidence>
<dbReference type="GO" id="GO:0005267">
    <property type="term" value="F:potassium channel activity"/>
    <property type="evidence" value="ECO:0007669"/>
    <property type="project" value="UniProtKB-KW"/>
</dbReference>
<keyword evidence="6" id="KW-0630">Potassium</keyword>
<dbReference type="PANTHER" id="PTHR10027">
    <property type="entry name" value="CALCIUM-ACTIVATED POTASSIUM CHANNEL ALPHA CHAIN"/>
    <property type="match status" value="1"/>
</dbReference>
<keyword evidence="15" id="KW-1185">Reference proteome</keyword>
<proteinExistence type="predicted"/>
<sequence length="1390" mass="166610">MKNYLFSLKDLFFLVKCIFKYFLIMLNGLYLIKLVKSSIESMNFINGITCLIIGFILKIVLITINCIYFMNIYKLKIFKRKSFLNLFNFTRINRNINSTTIESDDFEYKKLIKKFFFKKIFYSIKKKHKVIELYILKIYNSAFNYYFCNIKDTLYTIIWFISLYYWRRDSYDTMWNFNRIPTYIFNILFVLLSTSYVDLIIIILSYNKSKYSVMKSKLLIDVFFSAPSAFFFSKHFFFFENQTDFYFMMGFLRNIKIFLNVSYAIIEHNSILTKTEIKIIRIVLGVLLLCNAFASTIYTIQAIHPYNLKNGNINYFLNSYLDYFYFSIISISTVGYGDIFPINKLSKVVCIFFIFWTFIWVPIQFNDLIISIFSKKKTYGKPSMNNKKFILLIGDIEPQQLNVFLFESLAYGNKLKFHLLTSYPINFYKDQIKLADYFSISLYIQNSDLNEKENINLLSTINAHNAYYLFLLSNKFHNSRYNIDTKSFTRLLILKNFLLGKKKVVIELRNNCMSNIIKSIGYENFVIVNLKYSLIVKNIKYPGFITLILNLFTAYNYDIYSYNLDKLYYFTSLQYKYEFTRGSRAKIFSFPIHKNMVGLKFDKLFYKLYESLGIILLGIETNSIISFKRKHKTKSFYMNNLINIIRKKKKKNFKFIYLHLLKKYIQPFNYIQKEDEHNNNVYNNNNNYVKHTNNKKSMNKKCSFSPIEDGNISKQSMLIDYNNNNTNYEYSYNSENSSKKYKNITNDNSNIHNDNFFKKSSYSENYKNFGNICININIDSFDNNLKRRYPKKREKFSENIERFDNKLCDRKKNTLSIKYNSQNKKNKNNKKLKCYLNLLGKNYIMKNNDKCIVIANSRKVIKYLSKAKDLFWLFEIKSKKKNKISYDLKSVIKTKQSFNKFFTKDIKKKMPSTSLENKILFKENENIIAINYHDLFNNCKISKIFSKKSYDYKKKYKILLYQDIKKKYEVPSLKLHNNNNNYGNDNGNCDNNTTYDNDIFRCRKYSNVITYEYDNTDKNVKEINHFYKDYNLVNRNSKKKKKKSFITNFNDTELLHTDYTQLNKNKKNYFIYKKKLKKKTYLNKYFNLNEIENLKKSSQTKYNYTLKNAIAYSYIEAYEKYFQENNNNKLLLIINCTSNIIQLIKMINNKCKYNVIILTDEIPHINIFDMHKYNIVFIKFKYLDDYNLVNAGLIKADYILILPTKINDVNEINEIDMNTIILTRKVTQLLKKIKKTYYINNIITELINPANVIFLEENKMIKLMDKKSPYCDFFPYVNSSKFYSSNIICETMLYNFLTHHKSFSKFSVCNDTLECLIKHVSIIYICDLNKYFDFSFKKIKTFRDIFYFLSKRHITILGLYRRGDKNIPFYIYTKPSESCLLRFDDIIYVM</sequence>
<dbReference type="InterPro" id="IPR047871">
    <property type="entry name" value="K_chnl_Slo-like"/>
</dbReference>
<evidence type="ECO:0000256" key="9">
    <source>
        <dbReference type="ARBA" id="ARBA00023136"/>
    </source>
</evidence>
<accession>A0A1J1H9G5</accession>
<keyword evidence="7 11" id="KW-1133">Transmembrane helix</keyword>
<keyword evidence="4 11" id="KW-0812">Transmembrane</keyword>
<evidence type="ECO:0000259" key="13">
    <source>
        <dbReference type="Pfam" id="PF07885"/>
    </source>
</evidence>
<evidence type="ECO:0000313" key="14">
    <source>
        <dbReference type="EMBL" id="CRH01269.1"/>
    </source>
</evidence>
<evidence type="ECO:0000256" key="4">
    <source>
        <dbReference type="ARBA" id="ARBA00022692"/>
    </source>
</evidence>
<evidence type="ECO:0000256" key="2">
    <source>
        <dbReference type="ARBA" id="ARBA00022448"/>
    </source>
</evidence>
<feature type="transmembrane region" description="Helical" evidence="11">
    <location>
        <begin position="245"/>
        <end position="266"/>
    </location>
</feature>
<evidence type="ECO:0000256" key="11">
    <source>
        <dbReference type="SAM" id="Phobius"/>
    </source>
</evidence>
<evidence type="ECO:0000256" key="8">
    <source>
        <dbReference type="ARBA" id="ARBA00023065"/>
    </source>
</evidence>
<comment type="subcellular location">
    <subcellularLocation>
        <location evidence="1">Membrane</location>
        <topology evidence="1">Multi-pass membrane protein</topology>
    </subcellularLocation>
</comment>
<keyword evidence="10 14" id="KW-0407">Ion channel</keyword>
<evidence type="ECO:0000256" key="1">
    <source>
        <dbReference type="ARBA" id="ARBA00004141"/>
    </source>
</evidence>
<keyword evidence="3" id="KW-0633">Potassium transport</keyword>
<dbReference type="PANTHER" id="PTHR10027:SF10">
    <property type="entry name" value="SLOWPOKE 2, ISOFORM D"/>
    <property type="match status" value="1"/>
</dbReference>
<dbReference type="SUPFAM" id="SSF81324">
    <property type="entry name" value="Voltage-gated potassium channels"/>
    <property type="match status" value="1"/>
</dbReference>
<dbReference type="InterPro" id="IPR013099">
    <property type="entry name" value="K_chnl_dom"/>
</dbReference>
<keyword evidence="8" id="KW-0406">Ion transport</keyword>
<evidence type="ECO:0000256" key="7">
    <source>
        <dbReference type="ARBA" id="ARBA00022989"/>
    </source>
</evidence>
<keyword evidence="2" id="KW-0813">Transport</keyword>
<dbReference type="Pfam" id="PF07885">
    <property type="entry name" value="Ion_trans_2"/>
    <property type="match status" value="1"/>
</dbReference>
<reference evidence="14 15" key="1">
    <citation type="submission" date="2015-04" db="EMBL/GenBank/DDBJ databases">
        <authorList>
            <consortium name="Pathogen Informatics"/>
        </authorList>
    </citation>
    <scope>NUCLEOTIDE SEQUENCE [LARGE SCALE GENOMIC DNA]</scope>
    <source>
        <strain evidence="14 15">SGS1</strain>
    </source>
</reference>
<feature type="transmembrane region" description="Helical" evidence="11">
    <location>
        <begin position="218"/>
        <end position="239"/>
    </location>
</feature>
<feature type="transmembrane region" description="Helical" evidence="11">
    <location>
        <begin position="143"/>
        <end position="163"/>
    </location>
</feature>
<evidence type="ECO:0000256" key="10">
    <source>
        <dbReference type="ARBA" id="ARBA00023303"/>
    </source>
</evidence>
<dbReference type="GO" id="GO:0016020">
    <property type="term" value="C:membrane"/>
    <property type="evidence" value="ECO:0007669"/>
    <property type="project" value="UniProtKB-SubCell"/>
</dbReference>
<protein>
    <submittedName>
        <fullName evidence="14">Potassium channel, putative</fullName>
    </submittedName>
</protein>
<dbReference type="EMBL" id="LN835307">
    <property type="protein sequence ID" value="CRH01269.1"/>
    <property type="molecule type" value="Genomic_DNA"/>
</dbReference>
<dbReference type="Pfam" id="PF03493">
    <property type="entry name" value="BK_channel_a"/>
    <property type="match status" value="1"/>
</dbReference>
<dbReference type="Gene3D" id="1.10.287.70">
    <property type="match status" value="1"/>
</dbReference>
<dbReference type="OrthoDB" id="10035564at2759"/>
<feature type="transmembrane region" description="Helical" evidence="11">
    <location>
        <begin position="278"/>
        <end position="303"/>
    </location>
</feature>
<dbReference type="GeneID" id="39737397"/>
<dbReference type="OMA" id="WLFEIKS"/>
<evidence type="ECO:0000256" key="6">
    <source>
        <dbReference type="ARBA" id="ARBA00022958"/>
    </source>
</evidence>
<feature type="domain" description="Potassium channel" evidence="13">
    <location>
        <begin position="286"/>
        <end position="371"/>
    </location>
</feature>
<feature type="transmembrane region" description="Helical" evidence="11">
    <location>
        <begin position="12"/>
        <end position="32"/>
    </location>
</feature>
<feature type="transmembrane region" description="Helical" evidence="11">
    <location>
        <begin position="183"/>
        <end position="206"/>
    </location>
</feature>
<feature type="transmembrane region" description="Helical" evidence="11">
    <location>
        <begin position="323"/>
        <end position="341"/>
    </location>
</feature>
<keyword evidence="5" id="KW-0631">Potassium channel</keyword>
<dbReference type="RefSeq" id="XP_028534270.1">
    <property type="nucleotide sequence ID" value="XM_028677930.1"/>
</dbReference>
<name>A0A1J1H9G5_PLARL</name>
<dbReference type="VEuPathDB" id="PlasmoDB:PRELSG_1215300"/>
<feature type="transmembrane region" description="Helical" evidence="11">
    <location>
        <begin position="44"/>
        <end position="70"/>
    </location>
</feature>
<feature type="transmembrane region" description="Helical" evidence="11">
    <location>
        <begin position="348"/>
        <end position="365"/>
    </location>
</feature>
<keyword evidence="9 11" id="KW-0472">Membrane</keyword>
<dbReference type="InterPro" id="IPR003929">
    <property type="entry name" value="K_chnl_BK_asu"/>
</dbReference>
<evidence type="ECO:0000256" key="5">
    <source>
        <dbReference type="ARBA" id="ARBA00022826"/>
    </source>
</evidence>
<evidence type="ECO:0000259" key="12">
    <source>
        <dbReference type="Pfam" id="PF03493"/>
    </source>
</evidence>
<dbReference type="Proteomes" id="UP000220158">
    <property type="component" value="Chromosome 12"/>
</dbReference>
<feature type="domain" description="Calcium-activated potassium channel BK alpha subunit" evidence="12">
    <location>
        <begin position="525"/>
        <end position="619"/>
    </location>
</feature>
<gene>
    <name evidence="14" type="primary">K2</name>
    <name evidence="14" type="ORF">PRELSG_1215300</name>
</gene>
<dbReference type="KEGG" id="prel:PRELSG_1215300"/>